<name>V2V875_9GAMM</name>
<dbReference type="PATRIC" id="fig|1120928.5.peg.587"/>
<feature type="domain" description="N-acetyltransferase" evidence="1">
    <location>
        <begin position="1"/>
        <end position="143"/>
    </location>
</feature>
<dbReference type="SUPFAM" id="SSF55729">
    <property type="entry name" value="Acyl-CoA N-acyltransferases (Nat)"/>
    <property type="match status" value="1"/>
</dbReference>
<dbReference type="Gene3D" id="3.40.630.30">
    <property type="match status" value="1"/>
</dbReference>
<dbReference type="OrthoDB" id="9789605at2"/>
<gene>
    <name evidence="2" type="ORF">F990_00574</name>
</gene>
<dbReference type="Pfam" id="PF13673">
    <property type="entry name" value="Acetyltransf_10"/>
    <property type="match status" value="1"/>
</dbReference>
<dbReference type="PROSITE" id="PS51186">
    <property type="entry name" value="GNAT"/>
    <property type="match status" value="1"/>
</dbReference>
<dbReference type="GO" id="GO:0016747">
    <property type="term" value="F:acyltransferase activity, transferring groups other than amino-acyl groups"/>
    <property type="evidence" value="ECO:0007669"/>
    <property type="project" value="InterPro"/>
</dbReference>
<dbReference type="InterPro" id="IPR052564">
    <property type="entry name" value="N-acetyltrans/Recomb-assoc"/>
</dbReference>
<sequence length="143" mass="16518">MIRSAKPSDIDEIVALIQPYIIDFAISIEGEEKFNRTMIEKLLEMPSMQYFVFEKNAQLIGVIAYRQPAHLIHFFVHKNFQRQGVGKQMWQFVENKIKENNSSVTVNSSCYAQAIYEKFGFTTISSVIENGGLRYIPMQKSDL</sequence>
<dbReference type="PANTHER" id="PTHR43451:SF1">
    <property type="entry name" value="ACETYLTRANSFERASE"/>
    <property type="match status" value="1"/>
</dbReference>
<dbReference type="RefSeq" id="WP_018677590.1">
    <property type="nucleotide sequence ID" value="NZ_AYEV01000004.1"/>
</dbReference>
<dbReference type="eggNOG" id="COG0456">
    <property type="taxonomic scope" value="Bacteria"/>
</dbReference>
<proteinExistence type="predicted"/>
<dbReference type="STRING" id="202955.GCA_000759995_02465"/>
<comment type="caution">
    <text evidence="2">The sequence shown here is derived from an EMBL/GenBank/DDBJ whole genome shotgun (WGS) entry which is preliminary data.</text>
</comment>
<dbReference type="EMBL" id="AYEV01000004">
    <property type="protein sequence ID" value="ESK57100.1"/>
    <property type="molecule type" value="Genomic_DNA"/>
</dbReference>
<dbReference type="PANTHER" id="PTHR43451">
    <property type="entry name" value="ACETYLTRANSFERASE (GNAT) FAMILY PROTEIN"/>
    <property type="match status" value="1"/>
</dbReference>
<accession>V2V875</accession>
<evidence type="ECO:0000259" key="1">
    <source>
        <dbReference type="PROSITE" id="PS51186"/>
    </source>
</evidence>
<protein>
    <recommendedName>
        <fullName evidence="1">N-acetyltransferase domain-containing protein</fullName>
    </recommendedName>
</protein>
<dbReference type="CDD" id="cd04301">
    <property type="entry name" value="NAT_SF"/>
    <property type="match status" value="1"/>
</dbReference>
<reference evidence="2 3" key="1">
    <citation type="submission" date="2013-10" db="EMBL/GenBank/DDBJ databases">
        <title>The Genome Sequence of Acinetobacter tjernbergiae CIP107465.</title>
        <authorList>
            <consortium name="The Broad Institute Genomics Platform"/>
            <consortium name="The Broad Institute Genome Sequencing Center for Infectious Disease"/>
            <person name="Cerqueira G."/>
            <person name="Feldgarden M."/>
            <person name="Courvalin P."/>
            <person name="Grillot-Courvalin C."/>
            <person name="Clermont D."/>
            <person name="Rocha E."/>
            <person name="Yoon E.-J."/>
            <person name="Nemec A."/>
            <person name="Young S.K."/>
            <person name="Zeng Q."/>
            <person name="Gargeya S."/>
            <person name="Fitzgerald M."/>
            <person name="Abouelleil A."/>
            <person name="Alvarado L."/>
            <person name="Berlin A.M."/>
            <person name="Chapman S.B."/>
            <person name="Gainer-Dewar J."/>
            <person name="Goldberg J."/>
            <person name="Gnerre S."/>
            <person name="Griggs A."/>
            <person name="Gujja S."/>
            <person name="Hansen M."/>
            <person name="Howarth C."/>
            <person name="Imamovic A."/>
            <person name="Ireland A."/>
            <person name="Larimer J."/>
            <person name="McCowan C."/>
            <person name="Murphy C."/>
            <person name="Pearson M."/>
            <person name="Poon T.W."/>
            <person name="Priest M."/>
            <person name="Roberts A."/>
            <person name="Saif S."/>
            <person name="Shea T."/>
            <person name="Sykes S."/>
            <person name="Wortman J."/>
            <person name="Nusbaum C."/>
            <person name="Birren B."/>
        </authorList>
    </citation>
    <scope>NUCLEOTIDE SEQUENCE [LARGE SCALE GENOMIC DNA]</scope>
    <source>
        <strain evidence="2 3">CIP 107465</strain>
    </source>
</reference>
<evidence type="ECO:0000313" key="3">
    <source>
        <dbReference type="Proteomes" id="UP000017404"/>
    </source>
</evidence>
<keyword evidence="3" id="KW-1185">Reference proteome</keyword>
<dbReference type="InterPro" id="IPR016181">
    <property type="entry name" value="Acyl_CoA_acyltransferase"/>
</dbReference>
<dbReference type="InterPro" id="IPR000182">
    <property type="entry name" value="GNAT_dom"/>
</dbReference>
<organism evidence="2 3">
    <name type="scientific">Acinetobacter tjernbergiae DSM 14971 = CIP 107465</name>
    <dbReference type="NCBI Taxonomy" id="1120928"/>
    <lineage>
        <taxon>Bacteria</taxon>
        <taxon>Pseudomonadati</taxon>
        <taxon>Pseudomonadota</taxon>
        <taxon>Gammaproteobacteria</taxon>
        <taxon>Moraxellales</taxon>
        <taxon>Moraxellaceae</taxon>
        <taxon>Acinetobacter</taxon>
    </lineage>
</organism>
<evidence type="ECO:0000313" key="2">
    <source>
        <dbReference type="EMBL" id="ESK57100.1"/>
    </source>
</evidence>
<dbReference type="Proteomes" id="UP000017404">
    <property type="component" value="Unassembled WGS sequence"/>
</dbReference>
<dbReference type="AlphaFoldDB" id="V2V875"/>